<dbReference type="AlphaFoldDB" id="W9JWB7"/>
<sequence>MASADAHSLAIRGVPLLYNARQHGFLRIEDKLTIVLRPTNTYQFARPKSVIIIMPMPMPMPQAPHKGIVPYPASRVPFLETRQTRPIRFPRLFELTVGLGSKKGWATSELIGSW</sequence>
<reference evidence="1" key="2">
    <citation type="submission" date="2012-06" db="EMBL/GenBank/DDBJ databases">
        <title>Annotation of the Genome Sequence of Fusarium oxysporum Fo47.</title>
        <authorList>
            <consortium name="The Broad Institute Genomics Platform"/>
            <person name="Ma L.-J."/>
            <person name="Corby-Kistler H."/>
            <person name="Broz K."/>
            <person name="Gale L.R."/>
            <person name="Jonkers W."/>
            <person name="O'Donnell K."/>
            <person name="Ploetz R."/>
            <person name="Steinberg C."/>
            <person name="Schwartz D.C."/>
            <person name="VanEtten H."/>
            <person name="Zhou S."/>
            <person name="Young S.K."/>
            <person name="Zeng Q."/>
            <person name="Gargeya S."/>
            <person name="Fitzgerald M."/>
            <person name="Abouelleil A."/>
            <person name="Alvarado L."/>
            <person name="Chapman S.B."/>
            <person name="Gainer-Dewar J."/>
            <person name="Goldberg J."/>
            <person name="Griggs A."/>
            <person name="Gujja S."/>
            <person name="Hansen M."/>
            <person name="Howarth C."/>
            <person name="Imamovic A."/>
            <person name="Ireland A."/>
            <person name="Larimer J."/>
            <person name="McCowan C."/>
            <person name="Murphy C."/>
            <person name="Pearson M."/>
            <person name="Poon T.W."/>
            <person name="Priest M."/>
            <person name="Roberts A."/>
            <person name="Saif S."/>
            <person name="Shea T."/>
            <person name="Sykes S."/>
            <person name="Wortman J."/>
            <person name="Nusbaum C."/>
            <person name="Birren B."/>
        </authorList>
    </citation>
    <scope>NUCLEOTIDE SEQUENCE</scope>
    <source>
        <strain evidence="1">Fo47</strain>
    </source>
</reference>
<reference evidence="1" key="1">
    <citation type="submission" date="2011-06" db="EMBL/GenBank/DDBJ databases">
        <title>The Genome Sequence of Fusarium oxysporum Fo47.</title>
        <authorList>
            <consortium name="The Broad Institute Genome Sequencing Platform"/>
            <person name="Ma L.-J."/>
            <person name="Gale L.R."/>
            <person name="Schwartz D.C."/>
            <person name="Zhou S."/>
            <person name="Corby-Kistler H."/>
            <person name="Young S.K."/>
            <person name="Zeng Q."/>
            <person name="Gargeya S."/>
            <person name="Fitzgerald M."/>
            <person name="Haas B."/>
            <person name="Abouelleil A."/>
            <person name="Alvarado L."/>
            <person name="Arachchi H.M."/>
            <person name="Berlin A."/>
            <person name="Brown A."/>
            <person name="Chapman S.B."/>
            <person name="Chen Z."/>
            <person name="Dunbar C."/>
            <person name="Freedman E."/>
            <person name="Gearin G."/>
            <person name="Gellesch M."/>
            <person name="Goldberg J."/>
            <person name="Griggs A."/>
            <person name="Gujja S."/>
            <person name="Heiman D."/>
            <person name="Howarth C."/>
            <person name="Larson L."/>
            <person name="Lui A."/>
            <person name="MacDonald P.J.P."/>
            <person name="Mehta T."/>
            <person name="Montmayeur A."/>
            <person name="Murphy C."/>
            <person name="Neiman D."/>
            <person name="Pearson M."/>
            <person name="Priest M."/>
            <person name="Roberts A."/>
            <person name="Saif S."/>
            <person name="Shea T."/>
            <person name="Shenoy N."/>
            <person name="Sisk P."/>
            <person name="Stolte C."/>
            <person name="Sykes S."/>
            <person name="Wortman J."/>
            <person name="Nusbaum C."/>
            <person name="Birren B."/>
        </authorList>
    </citation>
    <scope>NUCLEOTIDE SEQUENCE [LARGE SCALE GENOMIC DNA]</scope>
    <source>
        <strain evidence="1">Fo47</strain>
    </source>
</reference>
<dbReference type="EMBL" id="JH717904">
    <property type="protein sequence ID" value="EWZ34784.1"/>
    <property type="molecule type" value="Genomic_DNA"/>
</dbReference>
<gene>
    <name evidence="1" type="ORF">FOZG_12640</name>
</gene>
<proteinExistence type="predicted"/>
<accession>W9JWB7</accession>
<protein>
    <submittedName>
        <fullName evidence="1">Uncharacterized protein</fullName>
    </submittedName>
</protein>
<organism evidence="1">
    <name type="scientific">Fusarium oxysporum Fo47</name>
    <dbReference type="NCBI Taxonomy" id="660027"/>
    <lineage>
        <taxon>Eukaryota</taxon>
        <taxon>Fungi</taxon>
        <taxon>Dikarya</taxon>
        <taxon>Ascomycota</taxon>
        <taxon>Pezizomycotina</taxon>
        <taxon>Sordariomycetes</taxon>
        <taxon>Hypocreomycetidae</taxon>
        <taxon>Hypocreales</taxon>
        <taxon>Nectriaceae</taxon>
        <taxon>Fusarium</taxon>
        <taxon>Fusarium oxysporum species complex</taxon>
    </lineage>
</organism>
<dbReference type="HOGENOM" id="CLU_2145949_0_0_1"/>
<dbReference type="Proteomes" id="UP000030766">
    <property type="component" value="Unassembled WGS sequence"/>
</dbReference>
<name>W9JWB7_FUSOX</name>
<dbReference type="VEuPathDB" id="FungiDB:FOZG_12640"/>
<evidence type="ECO:0000313" key="1">
    <source>
        <dbReference type="EMBL" id="EWZ34784.1"/>
    </source>
</evidence>